<dbReference type="InterPro" id="IPR014729">
    <property type="entry name" value="Rossmann-like_a/b/a_fold"/>
</dbReference>
<evidence type="ECO:0000256" key="4">
    <source>
        <dbReference type="ARBA" id="ARBA00022840"/>
    </source>
</evidence>
<dbReference type="InterPro" id="IPR050489">
    <property type="entry name" value="Tyr-tRNA_synthase"/>
</dbReference>
<dbReference type="Gene3D" id="1.10.240.10">
    <property type="entry name" value="Tyrosyl-Transfer RNA Synthetase"/>
    <property type="match status" value="1"/>
</dbReference>
<dbReference type="AlphaFoldDB" id="A0A4E0QT56"/>
<dbReference type="EMBL" id="PGGK01000002">
    <property type="protein sequence ID" value="TGC10991.1"/>
    <property type="molecule type" value="Genomic_DNA"/>
</dbReference>
<keyword evidence="10" id="KW-1185">Reference proteome</keyword>
<organism evidence="9 10">
    <name type="scientific">Methanolobus halotolerans</name>
    <dbReference type="NCBI Taxonomy" id="2052935"/>
    <lineage>
        <taxon>Archaea</taxon>
        <taxon>Methanobacteriati</taxon>
        <taxon>Methanobacteriota</taxon>
        <taxon>Stenosarchaea group</taxon>
        <taxon>Methanomicrobia</taxon>
        <taxon>Methanosarcinales</taxon>
        <taxon>Methanosarcinaceae</taxon>
        <taxon>Methanolobus</taxon>
    </lineage>
</organism>
<feature type="binding site" evidence="8">
    <location>
        <position position="177"/>
    </location>
    <ligand>
        <name>L-tyrosine</name>
        <dbReference type="ChEBI" id="CHEBI:58315"/>
    </ligand>
</feature>
<accession>A0A4E0QT56</accession>
<dbReference type="OrthoDB" id="8389at2157"/>
<dbReference type="Proteomes" id="UP000297295">
    <property type="component" value="Unassembled WGS sequence"/>
</dbReference>
<dbReference type="PROSITE" id="PS00178">
    <property type="entry name" value="AA_TRNA_LIGASE_I"/>
    <property type="match status" value="1"/>
</dbReference>
<dbReference type="Pfam" id="PF00579">
    <property type="entry name" value="tRNA-synt_1b"/>
    <property type="match status" value="1"/>
</dbReference>
<dbReference type="GO" id="GO:0006437">
    <property type="term" value="P:tyrosyl-tRNA aminoacylation"/>
    <property type="evidence" value="ECO:0007669"/>
    <property type="project" value="UniProtKB-UniRule"/>
</dbReference>
<evidence type="ECO:0000313" key="9">
    <source>
        <dbReference type="EMBL" id="TGC10991.1"/>
    </source>
</evidence>
<comment type="similarity">
    <text evidence="8">Belongs to the class-I aminoacyl-tRNA synthetase family. TyrS type 3 subfamily.</text>
</comment>
<dbReference type="InterPro" id="IPR002307">
    <property type="entry name" value="Tyr-tRNA-ligase"/>
</dbReference>
<evidence type="ECO:0000256" key="2">
    <source>
        <dbReference type="ARBA" id="ARBA00022598"/>
    </source>
</evidence>
<gene>
    <name evidence="8" type="primary">tyrS</name>
    <name evidence="9" type="ORF">CUN85_02220</name>
</gene>
<dbReference type="InterPro" id="IPR023684">
    <property type="entry name" value="Tyr-tRNA-ligase_3"/>
</dbReference>
<dbReference type="NCBIfam" id="TIGR00234">
    <property type="entry name" value="tyrS"/>
    <property type="match status" value="1"/>
</dbReference>
<evidence type="ECO:0000256" key="5">
    <source>
        <dbReference type="ARBA" id="ARBA00022917"/>
    </source>
</evidence>
<keyword evidence="2 8" id="KW-0436">Ligase</keyword>
<feature type="binding site" evidence="8">
    <location>
        <position position="214"/>
    </location>
    <ligand>
        <name>ATP</name>
        <dbReference type="ChEBI" id="CHEBI:30616"/>
    </ligand>
</feature>
<keyword evidence="1 8" id="KW-0963">Cytoplasm</keyword>
<feature type="binding site" evidence="8">
    <location>
        <position position="162"/>
    </location>
    <ligand>
        <name>L-tyrosine</name>
        <dbReference type="ChEBI" id="CHEBI:58315"/>
    </ligand>
</feature>
<evidence type="ECO:0000256" key="7">
    <source>
        <dbReference type="ARBA" id="ARBA00048248"/>
    </source>
</evidence>
<comment type="catalytic activity">
    <reaction evidence="7 8">
        <text>tRNA(Tyr) + L-tyrosine + ATP = L-tyrosyl-tRNA(Tyr) + AMP + diphosphate + H(+)</text>
        <dbReference type="Rhea" id="RHEA:10220"/>
        <dbReference type="Rhea" id="RHEA-COMP:9706"/>
        <dbReference type="Rhea" id="RHEA-COMP:9707"/>
        <dbReference type="ChEBI" id="CHEBI:15378"/>
        <dbReference type="ChEBI" id="CHEBI:30616"/>
        <dbReference type="ChEBI" id="CHEBI:33019"/>
        <dbReference type="ChEBI" id="CHEBI:58315"/>
        <dbReference type="ChEBI" id="CHEBI:78442"/>
        <dbReference type="ChEBI" id="CHEBI:78536"/>
        <dbReference type="ChEBI" id="CHEBI:456215"/>
        <dbReference type="EC" id="6.1.1.1"/>
    </reaction>
</comment>
<reference evidence="9 10" key="1">
    <citation type="submission" date="2017-11" db="EMBL/GenBank/DDBJ databases">
        <title>Isolation and Characterization of Methanogenic Archaea from Saline Meromictic Lake at Siberia.</title>
        <authorList>
            <person name="Shen Y."/>
            <person name="Huang H.-H."/>
            <person name="Lai M.-C."/>
            <person name="Chen S.-C."/>
        </authorList>
    </citation>
    <scope>NUCLEOTIDE SEQUENCE [LARGE SCALE GENOMIC DNA]</scope>
    <source>
        <strain evidence="9 10">SY-01</strain>
    </source>
</reference>
<feature type="short sequence motif" description="'KMSKS' region" evidence="8">
    <location>
        <begin position="211"/>
        <end position="215"/>
    </location>
</feature>
<keyword evidence="6 8" id="KW-0030">Aminoacyl-tRNA synthetase</keyword>
<dbReference type="InterPro" id="IPR002305">
    <property type="entry name" value="aa-tRNA-synth_Ic"/>
</dbReference>
<feature type="binding site" evidence="8">
    <location>
        <position position="159"/>
    </location>
    <ligand>
        <name>L-tyrosine</name>
        <dbReference type="ChEBI" id="CHEBI:58315"/>
    </ligand>
</feature>
<dbReference type="HAMAP" id="MF_02008">
    <property type="entry name" value="Tyr_tRNA_synth_type3"/>
    <property type="match status" value="1"/>
</dbReference>
<dbReference type="InterPro" id="IPR023617">
    <property type="entry name" value="Tyr-tRNA-ligase_arc/euk-type"/>
</dbReference>
<dbReference type="GO" id="GO:0005737">
    <property type="term" value="C:cytoplasm"/>
    <property type="evidence" value="ECO:0007669"/>
    <property type="project" value="UniProtKB-SubCell"/>
</dbReference>
<dbReference type="InterPro" id="IPR001412">
    <property type="entry name" value="aa-tRNA-synth_I_CS"/>
</dbReference>
<protein>
    <recommendedName>
        <fullName evidence="8">Tyrosine--tRNA ligase</fullName>
        <ecNumber evidence="8">6.1.1.1</ecNumber>
    </recommendedName>
    <alternativeName>
        <fullName evidence="8">Tyrosyl-tRNA synthetase</fullName>
        <shortName evidence="8">TyrRS</shortName>
    </alternativeName>
</protein>
<dbReference type="GO" id="GO:0005524">
    <property type="term" value="F:ATP binding"/>
    <property type="evidence" value="ECO:0007669"/>
    <property type="project" value="UniProtKB-UniRule"/>
</dbReference>
<sequence>MDRLELIKRNVQEIVTEEELKALLEKKEHPKAYVGYEPSGKIHMGHVLTVNKLLDLQKAGFEITVLLADVHAYLNQKGTLEQVREIADYNKRCFIALGLDAEKTNFVYGSDYQLSSEYMLNVLKLTQLTSLNRARRSMDEVGRQMEDPKVSQMVYPIMQAVDIALLGVDIAVGGIDQRKIHMLAREGLPSLGFKAPLCIHTPIILGLDAKKMSSSNENYISIDDSEEALKKKMKKAFCPAGETENNPVLELFRYHICPRYGEVVFERPEKFGGNMICKEYAELEVVFASGELHPMDLKNGATKYMNQILETVRSVI</sequence>
<name>A0A4E0QT56_9EURY</name>
<evidence type="ECO:0000256" key="6">
    <source>
        <dbReference type="ARBA" id="ARBA00023146"/>
    </source>
</evidence>
<dbReference type="Gene3D" id="3.40.50.620">
    <property type="entry name" value="HUPs"/>
    <property type="match status" value="1"/>
</dbReference>
<comment type="subcellular location">
    <subcellularLocation>
        <location evidence="8">Cytoplasm</location>
    </subcellularLocation>
</comment>
<comment type="function">
    <text evidence="8">Catalyzes the attachment of tyrosine to tRNA(Tyr) in a two-step reaction: tyrosine is first activated by ATP to form Tyr-AMP and then transferred to the acceptor end of tRNA(Tyr).</text>
</comment>
<feature type="binding site" evidence="8">
    <location>
        <position position="155"/>
    </location>
    <ligand>
        <name>L-tyrosine</name>
        <dbReference type="ChEBI" id="CHEBI:58315"/>
    </ligand>
</feature>
<feature type="short sequence motif" description="'HIGH' region" evidence="8">
    <location>
        <begin position="38"/>
        <end position="46"/>
    </location>
</feature>
<proteinExistence type="inferred from homology"/>
<dbReference type="EC" id="6.1.1.1" evidence="8"/>
<comment type="caution">
    <text evidence="9">The sequence shown here is derived from an EMBL/GenBank/DDBJ whole genome shotgun (WGS) entry which is preliminary data.</text>
</comment>
<evidence type="ECO:0000256" key="1">
    <source>
        <dbReference type="ARBA" id="ARBA00022490"/>
    </source>
</evidence>
<dbReference type="GO" id="GO:0004831">
    <property type="term" value="F:tyrosine-tRNA ligase activity"/>
    <property type="evidence" value="ECO:0007669"/>
    <property type="project" value="UniProtKB-UniRule"/>
</dbReference>
<keyword evidence="3 8" id="KW-0547">Nucleotide-binding</keyword>
<dbReference type="NCBIfam" id="NF006330">
    <property type="entry name" value="PRK08560.1"/>
    <property type="match status" value="1"/>
</dbReference>
<dbReference type="PIRSF" id="PIRSF006588">
    <property type="entry name" value="TyrRS_arch_euk"/>
    <property type="match status" value="1"/>
</dbReference>
<dbReference type="RefSeq" id="WP_135388565.1">
    <property type="nucleotide sequence ID" value="NZ_PGGK01000002.1"/>
</dbReference>
<evidence type="ECO:0000256" key="3">
    <source>
        <dbReference type="ARBA" id="ARBA00022741"/>
    </source>
</evidence>
<dbReference type="PRINTS" id="PR01040">
    <property type="entry name" value="TRNASYNTHTYR"/>
</dbReference>
<evidence type="ECO:0000256" key="8">
    <source>
        <dbReference type="HAMAP-Rule" id="MF_02008"/>
    </source>
</evidence>
<keyword evidence="5 8" id="KW-0648">Protein biosynthesis</keyword>
<keyword evidence="4 8" id="KW-0067">ATP-binding</keyword>
<dbReference type="PANTHER" id="PTHR46264:SF4">
    <property type="entry name" value="TYROSINE--TRNA LIGASE, CYTOPLASMIC"/>
    <property type="match status" value="1"/>
</dbReference>
<feature type="binding site" evidence="8">
    <location>
        <position position="33"/>
    </location>
    <ligand>
        <name>L-tyrosine</name>
        <dbReference type="ChEBI" id="CHEBI:58315"/>
    </ligand>
</feature>
<dbReference type="SUPFAM" id="SSF52374">
    <property type="entry name" value="Nucleotidylyl transferase"/>
    <property type="match status" value="1"/>
</dbReference>
<comment type="subunit">
    <text evidence="8">Homodimer.</text>
</comment>
<dbReference type="PANTHER" id="PTHR46264">
    <property type="entry name" value="TYROSINE-TRNA LIGASE"/>
    <property type="match status" value="1"/>
</dbReference>
<evidence type="ECO:0000313" key="10">
    <source>
        <dbReference type="Proteomes" id="UP000297295"/>
    </source>
</evidence>